<accession>A0A6A6NV22</accession>
<feature type="compositionally biased region" description="Basic residues" evidence="6">
    <location>
        <begin position="102"/>
        <end position="111"/>
    </location>
</feature>
<dbReference type="GO" id="GO:0005634">
    <property type="term" value="C:nucleus"/>
    <property type="evidence" value="ECO:0007669"/>
    <property type="project" value="TreeGrafter"/>
</dbReference>
<keyword evidence="1" id="KW-0489">Methyltransferase</keyword>
<sequence>MGNKRVRASGGSSASPQKRQRRASALDRGERPPFAELSSPRQQPAQNPGTIRRILDRVEADSGSSGSANTSSAPHPFKGNGAPSGVSRDAPEGDGTVEVSGRRPRRNRRQVSYREVAPVGPGDSDLEDDGSAYEDQHDATDPEEFQEDVDDLDTADEAEDAGANDEASEEEPPIVRQTKKGRGKGKASAAPKSDRPQTKRSMPIPLKNGIKGQLKPISGIEEIFADLVGKAVSLDFLGAVKALHRPLRVATMCSGTESPLLAMEMVSDALEARGLGALPFEHLFSAEIEPFKQAYIERNFSPPIIFRDVTEFFDHAKNGRKGGMVLSDILKREQKDHTDRLCTTAYGAKVPVPGDVDILVAGFVCKDFSRLNALTKTLEQLGQSGSTFFSILLYCKEWRPKVVILENVQGAPWQQIIACYRDIGYAAKMQKVDTKDYYLPQTRNRGYLIAIDRSRFGQGAEKAVEEWTSVLAQFKRPASAPVSDFLFDDDDFRVVQQKAIQKIQSADWKPGHEPPWTKCQARHDNERHLMGVLKYHPYTNWQMNGYVKGPDYVDRHFLKRQVARVKDAMEIQYQRNATKRRHCFDSEFKMRVWDLSQNVDRFTDSQGFGLSTCVTPDGIFYLTTQGRTLTGYEMLHLQGIPTNKISFTTETNKNIGNLAGNAMSSTVVGSCIMAALIVGHKILMKGTKHATSKDTRSENELGGTFYQQPTIKYVKRKFRTSTSDELPDLDDLLMDANASSRRCYCEARHEIASAPIQTCQSCWHTSCRTCGGNPGHQYGGEDTYLKKDGRLLPFVFERRWAKLFPVALVVNGKLPFEKLKEKRDIRVDEKLWKRFVKAVETAFEHQFFSRGFIRGRIWKFRFESKTAIADLILDPKNPLWHLFAKPDLDLAVDDDLRKFLSLPVARASVSKDHFYGASWAWRIPTKQTAQITIKPSKQRTRSWLDRVGVTECQGQTQPVFLTVDFDRNWTTFVDPSIKGEYQLLDTCGTANSSLYKKKRSFNEDGSEPKSVYLFYDPHPLDVVAKDQFVFALNSERLANGERRMVLGRLDSCWKPWEMASDGATTVTCSTDGVWVPQKASPNATRLAPSGYTIQESSPAKENPWTEWVVTGICSEAVMALKCRFHAPAEVNVWRSNESGVVMGLDNARKANEFFSAFAWVWGQLPGLNTPKDWTASRYYAYDSNGCSGCVSLEDNEECQSCGRCGPAKHCQACAPSPAAMQWNLKGDKAQLILSEDPRSASQYEKAFKTRPREFEFQAKVSHTDTWDNWNIQIGINYTTLEHRATARLLAHAKDKMPISLFWKLETNYRRPSTPSLHRFSLRGNINDPAYRKALGMRYDLRPEQKRSLAWMVSMEDPAADPFVTEEIEEAIFDPLKWRAVAKAEAPIHLRGGVLADQPGYGKTVTILALTHSGFKGLNDLNTPAATPKDADPSGLIELKATVIVCPQNLVPQWRDEINKFLPKTQYGAKEVVIIKNIIDFKKRTIKEYMDAKIIILPWAVLCHATYTNILSEVGGLPDPAVTKSRAYATWLPEIMKVLPDRIAKLKTLGPKNFSKQMAKLKERLMREAKKEAFFPSELFGQTIDEESKSPRKTAVDWTSFVGPPLHMFKFDRLVVDEFNYLTENHPHAVAQLQSDKRWILSGTPSLRDFADVKRMAQFLGIDLGIDSDGPGVLHLSNSRRLKDELTDAELFQSYRSVRSATWHEERHRYAQRFLDHFVRQNDGEMDQIKATEYLVPVRLRATHQAVYTELSQHAIGRDMIMGRDPSRFPGDRVKQIEHNRLHDQPAEVSLLRGGSAFDSSGSNRKLGALLALRDEEYGQICRMFRKALAETVAFMHKHGDDENGGFDKWKMNVLEKHTLEDEEATDVVRPLVEGEDSDDEIEDSDEEMWDEDDEDDNEDVVRRKKNNLKKVQELAKEIATRARARRYVRNIKLLHECFSSNPTQSEPVRCDGSACTGFGICKNTIGVLSRCGHLACTLCLDKSAKCVVNSCGAPLELKGWLDHSRFLDDTLPAANDTGKKIDDAVELVKSFPKEDQVLVFAPMEELMQSLQQALTTAGIRSYCALGDRAGKYLEDFKVNTSADRRKVLILNLSDETAAGHNLTNANHIIFLTPLLAETQTEYQSQMKQAICRARRYGQTKVVHIYRMAALHTIDVDILEHRERRDAPLLQIGDADKNIGAAVQGVRAERTKIVSSADGTRTMLVPRSCLSKAHELGVDKNVDFSTLLTFSPIFIDEWDDEDW</sequence>
<keyword evidence="4" id="KW-0378">Hydrolase</keyword>
<dbReference type="SMART" id="SM00487">
    <property type="entry name" value="DEXDc"/>
    <property type="match status" value="1"/>
</dbReference>
<dbReference type="GO" id="GO:0016787">
    <property type="term" value="F:hydrolase activity"/>
    <property type="evidence" value="ECO:0007669"/>
    <property type="project" value="UniProtKB-KW"/>
</dbReference>
<dbReference type="OrthoDB" id="423221at2759"/>
<dbReference type="InterPro" id="IPR014001">
    <property type="entry name" value="Helicase_ATP-bd"/>
</dbReference>
<evidence type="ECO:0000256" key="1">
    <source>
        <dbReference type="ARBA" id="ARBA00022603"/>
    </source>
</evidence>
<dbReference type="GO" id="GO:0032259">
    <property type="term" value="P:methylation"/>
    <property type="evidence" value="ECO:0007669"/>
    <property type="project" value="UniProtKB-KW"/>
</dbReference>
<feature type="compositionally biased region" description="Basic and acidic residues" evidence="6">
    <location>
        <begin position="24"/>
        <end position="33"/>
    </location>
</feature>
<dbReference type="PANTHER" id="PTHR45626:SF26">
    <property type="entry name" value="FAMILY HELICASE, PUTATIVE (AFU_ORTHOLOGUE AFUA_2G09120)-RELATED"/>
    <property type="match status" value="1"/>
</dbReference>
<dbReference type="SUPFAM" id="SSF53335">
    <property type="entry name" value="S-adenosyl-L-methionine-dependent methyltransferases"/>
    <property type="match status" value="1"/>
</dbReference>
<dbReference type="PANTHER" id="PTHR45626">
    <property type="entry name" value="TRANSCRIPTION TERMINATION FACTOR 2-RELATED"/>
    <property type="match status" value="1"/>
</dbReference>
<dbReference type="Gene3D" id="3.40.50.150">
    <property type="entry name" value="Vaccinia Virus protein VP39"/>
    <property type="match status" value="1"/>
</dbReference>
<evidence type="ECO:0000256" key="6">
    <source>
        <dbReference type="SAM" id="MobiDB-lite"/>
    </source>
</evidence>
<dbReference type="Proteomes" id="UP000799766">
    <property type="component" value="Unassembled WGS sequence"/>
</dbReference>
<dbReference type="InterPro" id="IPR027417">
    <property type="entry name" value="P-loop_NTPase"/>
</dbReference>
<name>A0A6A6NV22_9PEZI</name>
<keyword evidence="5" id="KW-0067">ATP-binding</keyword>
<keyword evidence="9" id="KW-1185">Reference proteome</keyword>
<dbReference type="GO" id="GO:0008094">
    <property type="term" value="F:ATP-dependent activity, acting on DNA"/>
    <property type="evidence" value="ECO:0007669"/>
    <property type="project" value="TreeGrafter"/>
</dbReference>
<dbReference type="Gene3D" id="3.40.50.300">
    <property type="entry name" value="P-loop containing nucleotide triphosphate hydrolases"/>
    <property type="match status" value="2"/>
</dbReference>
<evidence type="ECO:0000256" key="5">
    <source>
        <dbReference type="ARBA" id="ARBA00022840"/>
    </source>
</evidence>
<feature type="compositionally biased region" description="Polar residues" evidence="6">
    <location>
        <begin position="39"/>
        <end position="49"/>
    </location>
</feature>
<dbReference type="Pfam" id="PF00176">
    <property type="entry name" value="SNF2-rel_dom"/>
    <property type="match status" value="1"/>
</dbReference>
<feature type="domain" description="Helicase ATP-binding" evidence="7">
    <location>
        <begin position="1336"/>
        <end position="1684"/>
    </location>
</feature>
<feature type="region of interest" description="Disordered" evidence="6">
    <location>
        <begin position="1862"/>
        <end position="1899"/>
    </location>
</feature>
<dbReference type="GO" id="GO:0005524">
    <property type="term" value="F:ATP binding"/>
    <property type="evidence" value="ECO:0007669"/>
    <property type="project" value="UniProtKB-KW"/>
</dbReference>
<dbReference type="Pfam" id="PF00145">
    <property type="entry name" value="DNA_methylase"/>
    <property type="match status" value="1"/>
</dbReference>
<gene>
    <name evidence="8" type="ORF">BDY21DRAFT_380841</name>
</gene>
<dbReference type="GO" id="GO:0008168">
    <property type="term" value="F:methyltransferase activity"/>
    <property type="evidence" value="ECO:0007669"/>
    <property type="project" value="UniProtKB-KW"/>
</dbReference>
<evidence type="ECO:0000256" key="4">
    <source>
        <dbReference type="ARBA" id="ARBA00022801"/>
    </source>
</evidence>
<evidence type="ECO:0000259" key="7">
    <source>
        <dbReference type="SMART" id="SM00487"/>
    </source>
</evidence>
<protein>
    <recommendedName>
        <fullName evidence="7">Helicase ATP-binding domain-containing protein</fullName>
    </recommendedName>
</protein>
<reference evidence="8" key="1">
    <citation type="journal article" date="2020" name="Stud. Mycol.">
        <title>101 Dothideomycetes genomes: a test case for predicting lifestyles and emergence of pathogens.</title>
        <authorList>
            <person name="Haridas S."/>
            <person name="Albert R."/>
            <person name="Binder M."/>
            <person name="Bloem J."/>
            <person name="Labutti K."/>
            <person name="Salamov A."/>
            <person name="Andreopoulos B."/>
            <person name="Baker S."/>
            <person name="Barry K."/>
            <person name="Bills G."/>
            <person name="Bluhm B."/>
            <person name="Cannon C."/>
            <person name="Castanera R."/>
            <person name="Culley D."/>
            <person name="Daum C."/>
            <person name="Ezra D."/>
            <person name="Gonzalez J."/>
            <person name="Henrissat B."/>
            <person name="Kuo A."/>
            <person name="Liang C."/>
            <person name="Lipzen A."/>
            <person name="Lutzoni F."/>
            <person name="Magnuson J."/>
            <person name="Mondo S."/>
            <person name="Nolan M."/>
            <person name="Ohm R."/>
            <person name="Pangilinan J."/>
            <person name="Park H.-J."/>
            <person name="Ramirez L."/>
            <person name="Alfaro M."/>
            <person name="Sun H."/>
            <person name="Tritt A."/>
            <person name="Yoshinaga Y."/>
            <person name="Zwiers L.-H."/>
            <person name="Turgeon B."/>
            <person name="Goodwin S."/>
            <person name="Spatafora J."/>
            <person name="Crous P."/>
            <person name="Grigoriev I."/>
        </authorList>
    </citation>
    <scope>NUCLEOTIDE SEQUENCE</scope>
    <source>
        <strain evidence="8">ATCC 16933</strain>
    </source>
</reference>
<dbReference type="EMBL" id="MU001687">
    <property type="protein sequence ID" value="KAF2455324.1"/>
    <property type="molecule type" value="Genomic_DNA"/>
</dbReference>
<feature type="region of interest" description="Disordered" evidence="6">
    <location>
        <begin position="1"/>
        <end position="210"/>
    </location>
</feature>
<dbReference type="InterPro" id="IPR001525">
    <property type="entry name" value="C5_MeTfrase"/>
</dbReference>
<organism evidence="8 9">
    <name type="scientific">Lineolata rhizophorae</name>
    <dbReference type="NCBI Taxonomy" id="578093"/>
    <lineage>
        <taxon>Eukaryota</taxon>
        <taxon>Fungi</taxon>
        <taxon>Dikarya</taxon>
        <taxon>Ascomycota</taxon>
        <taxon>Pezizomycotina</taxon>
        <taxon>Dothideomycetes</taxon>
        <taxon>Dothideomycetes incertae sedis</taxon>
        <taxon>Lineolatales</taxon>
        <taxon>Lineolataceae</taxon>
        <taxon>Lineolata</taxon>
    </lineage>
</organism>
<dbReference type="InterPro" id="IPR029063">
    <property type="entry name" value="SAM-dependent_MTases_sf"/>
</dbReference>
<feature type="compositionally biased region" description="Acidic residues" evidence="6">
    <location>
        <begin position="141"/>
        <end position="172"/>
    </location>
</feature>
<dbReference type="InterPro" id="IPR000330">
    <property type="entry name" value="SNF2_N"/>
</dbReference>
<proteinExistence type="predicted"/>
<evidence type="ECO:0000313" key="9">
    <source>
        <dbReference type="Proteomes" id="UP000799766"/>
    </source>
</evidence>
<dbReference type="SUPFAM" id="SSF52540">
    <property type="entry name" value="P-loop containing nucleoside triphosphate hydrolases"/>
    <property type="match status" value="2"/>
</dbReference>
<feature type="compositionally biased region" description="Acidic residues" evidence="6">
    <location>
        <begin position="1873"/>
        <end position="1898"/>
    </location>
</feature>
<keyword evidence="3" id="KW-0547">Nucleotide-binding</keyword>
<evidence type="ECO:0000256" key="2">
    <source>
        <dbReference type="ARBA" id="ARBA00022679"/>
    </source>
</evidence>
<keyword evidence="2" id="KW-0808">Transferase</keyword>
<evidence type="ECO:0000313" key="8">
    <source>
        <dbReference type="EMBL" id="KAF2455324.1"/>
    </source>
</evidence>
<feature type="compositionally biased region" description="Low complexity" evidence="6">
    <location>
        <begin position="62"/>
        <end position="73"/>
    </location>
</feature>
<dbReference type="GO" id="GO:0006281">
    <property type="term" value="P:DNA repair"/>
    <property type="evidence" value="ECO:0007669"/>
    <property type="project" value="TreeGrafter"/>
</dbReference>
<dbReference type="InterPro" id="IPR050628">
    <property type="entry name" value="SNF2_RAD54_helicase_TF"/>
</dbReference>
<evidence type="ECO:0000256" key="3">
    <source>
        <dbReference type="ARBA" id="ARBA00022741"/>
    </source>
</evidence>